<feature type="region of interest" description="Disordered" evidence="1">
    <location>
        <begin position="503"/>
        <end position="524"/>
    </location>
</feature>
<evidence type="ECO:0000313" key="4">
    <source>
        <dbReference type="Proteomes" id="UP001153069"/>
    </source>
</evidence>
<gene>
    <name evidence="3" type="ORF">SEMRO_487_G152960.1</name>
</gene>
<dbReference type="Gene3D" id="2.40.10.120">
    <property type="match status" value="1"/>
</dbReference>
<feature type="compositionally biased region" description="Pro residues" evidence="1">
    <location>
        <begin position="330"/>
        <end position="350"/>
    </location>
</feature>
<organism evidence="3 4">
    <name type="scientific">Seminavis robusta</name>
    <dbReference type="NCBI Taxonomy" id="568900"/>
    <lineage>
        <taxon>Eukaryota</taxon>
        <taxon>Sar</taxon>
        <taxon>Stramenopiles</taxon>
        <taxon>Ochrophyta</taxon>
        <taxon>Bacillariophyta</taxon>
        <taxon>Bacillariophyceae</taxon>
        <taxon>Bacillariophycidae</taxon>
        <taxon>Naviculales</taxon>
        <taxon>Naviculaceae</taxon>
        <taxon>Seminavis</taxon>
    </lineage>
</organism>
<dbReference type="Proteomes" id="UP001153069">
    <property type="component" value="Unassembled WGS sequence"/>
</dbReference>
<feature type="compositionally biased region" description="Low complexity" evidence="1">
    <location>
        <begin position="504"/>
        <end position="522"/>
    </location>
</feature>
<dbReference type="PROSITE" id="PS50918">
    <property type="entry name" value="WWE"/>
    <property type="match status" value="1"/>
</dbReference>
<dbReference type="InterPro" id="IPR009003">
    <property type="entry name" value="Peptidase_S1_PA"/>
</dbReference>
<proteinExistence type="predicted"/>
<dbReference type="EMBL" id="CAICTM010000486">
    <property type="protein sequence ID" value="CAB9511497.1"/>
    <property type="molecule type" value="Genomic_DNA"/>
</dbReference>
<dbReference type="Pfam" id="PF13365">
    <property type="entry name" value="Trypsin_2"/>
    <property type="match status" value="1"/>
</dbReference>
<evidence type="ECO:0000256" key="1">
    <source>
        <dbReference type="SAM" id="MobiDB-lite"/>
    </source>
</evidence>
<evidence type="ECO:0000313" key="3">
    <source>
        <dbReference type="EMBL" id="CAB9511497.1"/>
    </source>
</evidence>
<feature type="domain" description="WWE" evidence="2">
    <location>
        <begin position="1"/>
        <end position="71"/>
    </location>
</feature>
<sequence length="1294" mass="144901">MAQDEERYFWMWYGDHGASWTPFDWDGTAQLEEARKAGTPKVLIRGTFYQVDVMAMEQVNLQSGFSRPVMKVEARWYWLDDDGRSWHCYKQEDALKLALGQLAVEELGPHCGVHVVQLQFGHVIYEVDLVRRKQRNAATGTERDVHQGCPRSLRQLHRSLVVDDISAAAIQQQLIQENSSHSHNSSSCRNNNNNNNLSTSFRKNPSLRENGLRQVVEEVANASQQTGGNVMMDTTSTITSINQQEGHAPSESLCSCLTRLLLGQNTDDDGEENDTDPSQQSAKNNNKQSSLISNGSSHVQESPLSTPPPPPQPQAVTTTTSPQNFNSPQQAPPPPAASPPPTPEEAPPPSRGFTEEYARSKDIQDTVKVVCLGLNNTHKSYRNPTNAQGEMGVHQYSWGLKSTDDEEKAVFCSVFDFVGQNIHHGISKLYFTPRSVYVIVWDLGASNPFTFPRNNHHSFGLEPAKVALERDIFEHVQFLVDGIHKHAPDAVILPVASLDGSFRTAPTKQESTTTTTHNTTTTSMDETEIHRRCLFLKQYFQEEQRKTQYGDIIFGPDEDPLLLLGGAQKARSKKAPHEERLDGLKRKLIELSSDSDLFPDLGENISSRFHQVRTAVKRLSQDGTNVVQVDQLYHGKGPGIEMEVFKALQWLSKTGEILYYDTNEQLQGFAILNLKWPLKVINSLMGPSRDLRTTVELARRNTPDGPQNTDPLHFGPVASMDDIAMLWRKVIQVECDNSETDVLSDYMRVLLTYVSVMVPLEISNNNPPNRKIFFIPGFLGSGDYKEYVHFYRNVTFSGITLSQSVHFHTPVSSLVLERIWASILGHVYSNAKLGRETDRTEGRLYLKDITCYRDLFHFKFRFYTRTSNEDIQPSDVEVYIHFMDASSPEELCVGANFMGELKQKMIISAKGEGGNGGRVIWKGGYECVSDATHRFLGDTISELDLERHFFCPSCLKGDLRQARAWNASIIEDMIESGEEELICGSGHRERTHLLLGISTKKTEDVAGFRLPSSLPPSARASALMPGVVMVGLYDPKRSSERIRKVGSGFIVDKRRGLIVTAAHTLMKLDDRRDFGRDFDGIEGAKAVIGVIPKRSSAGSYPPAIFRYFAKIYRKDPSLAKLECHVDACVLQITARFENDVSGNGDLCNEESLHDLEGDLSLMRKEPLEELKVVQEAHIGEPVRIFGFDQPDSSRLNRSIEISPGQIQKQVSTEAFEGERYQYTPRKKILCKCPTIVGHSGGPCVNQRGEVIGILSCADFTEKSLCYLAPTSEWIHLLNAVPGNKTLHLQRAVTN</sequence>
<name>A0A9N8HG29_9STRA</name>
<feature type="compositionally biased region" description="Low complexity" evidence="1">
    <location>
        <begin position="176"/>
        <end position="200"/>
    </location>
</feature>
<feature type="compositionally biased region" description="Polar residues" evidence="1">
    <location>
        <begin position="277"/>
        <end position="300"/>
    </location>
</feature>
<dbReference type="SUPFAM" id="SSF50494">
    <property type="entry name" value="Trypsin-like serine proteases"/>
    <property type="match status" value="1"/>
</dbReference>
<accession>A0A9N8HG29</accession>
<dbReference type="SUPFAM" id="SSF117839">
    <property type="entry name" value="WWE domain"/>
    <property type="match status" value="2"/>
</dbReference>
<protein>
    <submittedName>
        <fullName evidence="3">NADH dehydrogenase (Ubiquinone) complex I, assembly factor 6</fullName>
    </submittedName>
</protein>
<dbReference type="Gene3D" id="3.40.50.300">
    <property type="entry name" value="P-loop containing nucleotide triphosphate hydrolases"/>
    <property type="match status" value="1"/>
</dbReference>
<dbReference type="Gene3D" id="3.30.720.50">
    <property type="match status" value="2"/>
</dbReference>
<dbReference type="PANTHER" id="PTHR43019:SF23">
    <property type="entry name" value="PROTEASE DO-LIKE 5, CHLOROPLASTIC"/>
    <property type="match status" value="1"/>
</dbReference>
<dbReference type="InterPro" id="IPR004170">
    <property type="entry name" value="WWE_dom"/>
</dbReference>
<feature type="compositionally biased region" description="Acidic residues" evidence="1">
    <location>
        <begin position="266"/>
        <end position="275"/>
    </location>
</feature>
<comment type="caution">
    <text evidence="3">The sequence shown here is derived from an EMBL/GenBank/DDBJ whole genome shotgun (WGS) entry which is preliminary data.</text>
</comment>
<feature type="region of interest" description="Disordered" evidence="1">
    <location>
        <begin position="265"/>
        <end position="354"/>
    </location>
</feature>
<evidence type="ECO:0000259" key="2">
    <source>
        <dbReference type="PROSITE" id="PS50918"/>
    </source>
</evidence>
<dbReference type="InterPro" id="IPR027417">
    <property type="entry name" value="P-loop_NTPase"/>
</dbReference>
<feature type="region of interest" description="Disordered" evidence="1">
    <location>
        <begin position="176"/>
        <end position="206"/>
    </location>
</feature>
<dbReference type="InterPro" id="IPR037197">
    <property type="entry name" value="WWE_dom_sf"/>
</dbReference>
<keyword evidence="4" id="KW-1185">Reference proteome</keyword>
<feature type="compositionally biased region" description="Low complexity" evidence="1">
    <location>
        <begin position="314"/>
        <end position="329"/>
    </location>
</feature>
<dbReference type="Pfam" id="PF02825">
    <property type="entry name" value="WWE"/>
    <property type="match status" value="2"/>
</dbReference>
<dbReference type="PANTHER" id="PTHR43019">
    <property type="entry name" value="SERINE ENDOPROTEASE DEGS"/>
    <property type="match status" value="1"/>
</dbReference>
<reference evidence="3" key="1">
    <citation type="submission" date="2020-06" db="EMBL/GenBank/DDBJ databases">
        <authorList>
            <consortium name="Plant Systems Biology data submission"/>
        </authorList>
    </citation>
    <scope>NUCLEOTIDE SEQUENCE</scope>
    <source>
        <strain evidence="3">D6</strain>
    </source>
</reference>